<protein>
    <submittedName>
        <fullName evidence="1">Uncharacterized protein</fullName>
    </submittedName>
</protein>
<name>A0ABQ1Q379_9GAMM</name>
<reference evidence="2" key="1">
    <citation type="journal article" date="2019" name="Int. J. Syst. Evol. Microbiol.">
        <title>The Global Catalogue of Microorganisms (GCM) 10K type strain sequencing project: providing services to taxonomists for standard genome sequencing and annotation.</title>
        <authorList>
            <consortium name="The Broad Institute Genomics Platform"/>
            <consortium name="The Broad Institute Genome Sequencing Center for Infectious Disease"/>
            <person name="Wu L."/>
            <person name="Ma J."/>
        </authorList>
    </citation>
    <scope>NUCLEOTIDE SEQUENCE [LARGE SCALE GENOMIC DNA]</scope>
    <source>
        <strain evidence="2">CGMCC 1.12482</strain>
    </source>
</reference>
<sequence>MILRNQLFAQRATDQPGTARNEYVHYVDSMPEGKDFPSLSAHQHRKWSDAWQFVCCSNKTIVQPAWTGTIAF</sequence>
<gene>
    <name evidence="1" type="ORF">GCM10007418_33120</name>
</gene>
<dbReference type="EMBL" id="BMFF01000009">
    <property type="protein sequence ID" value="GGD11500.1"/>
    <property type="molecule type" value="Genomic_DNA"/>
</dbReference>
<evidence type="ECO:0000313" key="2">
    <source>
        <dbReference type="Proteomes" id="UP000638188"/>
    </source>
</evidence>
<proteinExistence type="predicted"/>
<evidence type="ECO:0000313" key="1">
    <source>
        <dbReference type="EMBL" id="GGD11500.1"/>
    </source>
</evidence>
<organism evidence="1 2">
    <name type="scientific">Halopseudomonas salina</name>
    <dbReference type="NCBI Taxonomy" id="1323744"/>
    <lineage>
        <taxon>Bacteria</taxon>
        <taxon>Pseudomonadati</taxon>
        <taxon>Pseudomonadota</taxon>
        <taxon>Gammaproteobacteria</taxon>
        <taxon>Pseudomonadales</taxon>
        <taxon>Pseudomonadaceae</taxon>
        <taxon>Halopseudomonas</taxon>
    </lineage>
</organism>
<accession>A0ABQ1Q379</accession>
<keyword evidence="2" id="KW-1185">Reference proteome</keyword>
<dbReference type="Proteomes" id="UP000638188">
    <property type="component" value="Unassembled WGS sequence"/>
</dbReference>
<comment type="caution">
    <text evidence="1">The sequence shown here is derived from an EMBL/GenBank/DDBJ whole genome shotgun (WGS) entry which is preliminary data.</text>
</comment>